<gene>
    <name evidence="2" type="ORF">CBRE1094_LOCUS47509</name>
</gene>
<name>A0A7S2JUC1_9EUKA</name>
<evidence type="ECO:0000313" key="2">
    <source>
        <dbReference type="EMBL" id="CAD9556651.1"/>
    </source>
</evidence>
<feature type="coiled-coil region" evidence="1">
    <location>
        <begin position="185"/>
        <end position="212"/>
    </location>
</feature>
<evidence type="ECO:0000256" key="1">
    <source>
        <dbReference type="SAM" id="Coils"/>
    </source>
</evidence>
<evidence type="ECO:0008006" key="3">
    <source>
        <dbReference type="Google" id="ProtNLM"/>
    </source>
</evidence>
<keyword evidence="1" id="KW-0175">Coiled coil</keyword>
<reference evidence="2" key="1">
    <citation type="submission" date="2021-01" db="EMBL/GenBank/DDBJ databases">
        <authorList>
            <person name="Corre E."/>
            <person name="Pelletier E."/>
            <person name="Niang G."/>
            <person name="Scheremetjew M."/>
            <person name="Finn R."/>
            <person name="Kale V."/>
            <person name="Holt S."/>
            <person name="Cochrane G."/>
            <person name="Meng A."/>
            <person name="Brown T."/>
            <person name="Cohen L."/>
        </authorList>
    </citation>
    <scope>NUCLEOTIDE SEQUENCE</scope>
    <source>
        <strain evidence="2">UTEX LB 985</strain>
    </source>
</reference>
<proteinExistence type="predicted"/>
<dbReference type="EMBL" id="HBGU01086963">
    <property type="protein sequence ID" value="CAD9556651.1"/>
    <property type="molecule type" value="Transcribed_RNA"/>
</dbReference>
<accession>A0A7S2JUC1</accession>
<protein>
    <recommendedName>
        <fullName evidence="3">Cilia- and flagella-associated protein 157</fullName>
    </recommendedName>
</protein>
<dbReference type="AlphaFoldDB" id="A0A7S2JUC1"/>
<organism evidence="2">
    <name type="scientific">Haptolina brevifila</name>
    <dbReference type="NCBI Taxonomy" id="156173"/>
    <lineage>
        <taxon>Eukaryota</taxon>
        <taxon>Haptista</taxon>
        <taxon>Haptophyta</taxon>
        <taxon>Prymnesiophyceae</taxon>
        <taxon>Prymnesiales</taxon>
        <taxon>Prymnesiaceae</taxon>
        <taxon>Haptolina</taxon>
    </lineage>
</organism>
<sequence>MDALKAEGPALLARRTAARAELEEALGAVERFESGQMPALLSLDGPSAEADGDGAALDERILETSKRLELTAQEVDGRLRAFSQFSETVGGVMNTAASRRDTAQRTLELLSIEQRRAGEEMKLTLNAALEAMKEMQSQWDAAVAANAAELKDLKADTSRAAEQRGAKAEAIAGMRDELAARVASLNELSAERRTLAEEEELLRRRYTQLRQRRDAKVTGRTLFGTTDLEEVAEVAGASAVKAAVKAGEGLLRLLNKDPANPSKKLPPADE</sequence>